<evidence type="ECO:0000256" key="5">
    <source>
        <dbReference type="ARBA" id="ARBA00022692"/>
    </source>
</evidence>
<evidence type="ECO:0000256" key="10">
    <source>
        <dbReference type="ARBA" id="ARBA00023136"/>
    </source>
</evidence>
<reference evidence="14" key="1">
    <citation type="submission" date="2023-06" db="EMBL/GenBank/DDBJ databases">
        <title>Genomic of Parafulvivirga corallium.</title>
        <authorList>
            <person name="Wang G."/>
        </authorList>
    </citation>
    <scope>NUCLEOTIDE SEQUENCE</scope>
    <source>
        <strain evidence="14">BMA10</strain>
    </source>
</reference>
<name>A0ABT8KR16_9BACT</name>
<evidence type="ECO:0000313" key="14">
    <source>
        <dbReference type="EMBL" id="MDN5203197.1"/>
    </source>
</evidence>
<evidence type="ECO:0000256" key="3">
    <source>
        <dbReference type="ARBA" id="ARBA00022448"/>
    </source>
</evidence>
<dbReference type="InterPro" id="IPR010617">
    <property type="entry name" value="TMEM175-like"/>
</dbReference>
<evidence type="ECO:0000256" key="9">
    <source>
        <dbReference type="ARBA" id="ARBA00023065"/>
    </source>
</evidence>
<evidence type="ECO:0000256" key="12">
    <source>
        <dbReference type="ARBA" id="ARBA00034430"/>
    </source>
</evidence>
<organism evidence="14 15">
    <name type="scientific">Splendidivirga corallicola</name>
    <dbReference type="NCBI Taxonomy" id="3051826"/>
    <lineage>
        <taxon>Bacteria</taxon>
        <taxon>Pseudomonadati</taxon>
        <taxon>Bacteroidota</taxon>
        <taxon>Cytophagia</taxon>
        <taxon>Cytophagales</taxon>
        <taxon>Splendidivirgaceae</taxon>
        <taxon>Splendidivirga</taxon>
    </lineage>
</organism>
<dbReference type="Proteomes" id="UP001172082">
    <property type="component" value="Unassembled WGS sequence"/>
</dbReference>
<keyword evidence="8 13" id="KW-1133">Transmembrane helix</keyword>
<keyword evidence="10 13" id="KW-0472">Membrane</keyword>
<comment type="similarity">
    <text evidence="2">Belongs to the TMEM175 family.</text>
</comment>
<evidence type="ECO:0000256" key="13">
    <source>
        <dbReference type="SAM" id="Phobius"/>
    </source>
</evidence>
<dbReference type="RefSeq" id="WP_346753218.1">
    <property type="nucleotide sequence ID" value="NZ_JAUJEA010000006.1"/>
</dbReference>
<sequence length="256" mass="28829">MVRKKLKNQQGNSLNGFQLRGTDNTRIEALSDGVFAIAIALLVISSSIPETFEQLLIFVEDVVPFAICITLLIVIWYQHYIFFIRYGLKDATTVALNTMLLLLILFYVYPLKFLFKILYKLATSLITNDKEALKILFTETMPAEDSPQIMVIYGIGAALIFISLALLYAYAYRKRKALALSTLEKFDTLTSIKINVLMAAVPICSVLIAHFELTRNPFSAAGMFYMIYPIIMPAYGIINGRARKKLISTLNNDIVS</sequence>
<evidence type="ECO:0000256" key="6">
    <source>
        <dbReference type="ARBA" id="ARBA00022826"/>
    </source>
</evidence>
<feature type="transmembrane region" description="Helical" evidence="13">
    <location>
        <begin position="29"/>
        <end position="49"/>
    </location>
</feature>
<keyword evidence="15" id="KW-1185">Reference proteome</keyword>
<comment type="subcellular location">
    <subcellularLocation>
        <location evidence="1">Membrane</location>
        <topology evidence="1">Multi-pass membrane protein</topology>
    </subcellularLocation>
</comment>
<evidence type="ECO:0000256" key="8">
    <source>
        <dbReference type="ARBA" id="ARBA00022989"/>
    </source>
</evidence>
<evidence type="ECO:0000256" key="2">
    <source>
        <dbReference type="ARBA" id="ARBA00006920"/>
    </source>
</evidence>
<evidence type="ECO:0000256" key="4">
    <source>
        <dbReference type="ARBA" id="ARBA00022538"/>
    </source>
</evidence>
<keyword evidence="11" id="KW-0407">Ion channel</keyword>
<comment type="catalytic activity">
    <reaction evidence="12">
        <text>K(+)(in) = K(+)(out)</text>
        <dbReference type="Rhea" id="RHEA:29463"/>
        <dbReference type="ChEBI" id="CHEBI:29103"/>
    </reaction>
</comment>
<evidence type="ECO:0000256" key="1">
    <source>
        <dbReference type="ARBA" id="ARBA00004141"/>
    </source>
</evidence>
<keyword evidence="3" id="KW-0813">Transport</keyword>
<dbReference type="Pfam" id="PF06736">
    <property type="entry name" value="TMEM175"/>
    <property type="match status" value="1"/>
</dbReference>
<feature type="transmembrane region" description="Helical" evidence="13">
    <location>
        <begin position="192"/>
        <end position="211"/>
    </location>
</feature>
<feature type="transmembrane region" description="Helical" evidence="13">
    <location>
        <begin position="88"/>
        <end position="109"/>
    </location>
</feature>
<keyword evidence="6" id="KW-0631">Potassium channel</keyword>
<keyword evidence="7" id="KW-0630">Potassium</keyword>
<gene>
    <name evidence="14" type="ORF">QQ008_17540</name>
</gene>
<evidence type="ECO:0000313" key="15">
    <source>
        <dbReference type="Proteomes" id="UP001172082"/>
    </source>
</evidence>
<keyword evidence="5 13" id="KW-0812">Transmembrane</keyword>
<proteinExistence type="inferred from homology"/>
<feature type="transmembrane region" description="Helical" evidence="13">
    <location>
        <begin position="217"/>
        <end position="238"/>
    </location>
</feature>
<comment type="caution">
    <text evidence="14">The sequence shown here is derived from an EMBL/GenBank/DDBJ whole genome shotgun (WGS) entry which is preliminary data.</text>
</comment>
<protein>
    <submittedName>
        <fullName evidence="14">TMEM175 family protein</fullName>
    </submittedName>
</protein>
<keyword evidence="9" id="KW-0406">Ion transport</keyword>
<feature type="transmembrane region" description="Helical" evidence="13">
    <location>
        <begin position="55"/>
        <end position="76"/>
    </location>
</feature>
<evidence type="ECO:0000256" key="11">
    <source>
        <dbReference type="ARBA" id="ARBA00023303"/>
    </source>
</evidence>
<keyword evidence="4" id="KW-0633">Potassium transport</keyword>
<feature type="transmembrane region" description="Helical" evidence="13">
    <location>
        <begin position="150"/>
        <end position="171"/>
    </location>
</feature>
<dbReference type="EMBL" id="JAUJEA010000006">
    <property type="protein sequence ID" value="MDN5203197.1"/>
    <property type="molecule type" value="Genomic_DNA"/>
</dbReference>
<accession>A0ABT8KR16</accession>
<evidence type="ECO:0000256" key="7">
    <source>
        <dbReference type="ARBA" id="ARBA00022958"/>
    </source>
</evidence>